<name>A0A182SPI4_9DIPT</name>
<dbReference type="VEuPathDB" id="VectorBase:AMAM010847"/>
<dbReference type="FunFam" id="3.30.160.60:FF:000446">
    <property type="entry name" value="Zinc finger protein"/>
    <property type="match status" value="1"/>
</dbReference>
<dbReference type="PROSITE" id="PS50157">
    <property type="entry name" value="ZINC_FINGER_C2H2_2"/>
    <property type="match status" value="1"/>
</dbReference>
<dbReference type="EnsemblMetazoa" id="AMAM010847-RA">
    <property type="protein sequence ID" value="AMAM010847-PA"/>
    <property type="gene ID" value="AMAM010847"/>
</dbReference>
<feature type="region of interest" description="Disordered" evidence="5">
    <location>
        <begin position="50"/>
        <end position="103"/>
    </location>
</feature>
<sequence>MLGKYGEASSGSMKNLDNGLRDRVLYHQNMLSMNLTAEFYHNPFLAASAGSNSGTTTASSTPTMAQSQKMLNSLATSPQQQQQQHTTSNGSATATTGPNSASSQQSLTQYQCQLCQKCFISSAVLAQHMKTHDTNGFLAREAVSYVQQQPQV</sequence>
<dbReference type="Gene3D" id="3.30.160.60">
    <property type="entry name" value="Classic Zinc Finger"/>
    <property type="match status" value="1"/>
</dbReference>
<evidence type="ECO:0000313" key="7">
    <source>
        <dbReference type="EnsemblMetazoa" id="AMAM010847-PA"/>
    </source>
</evidence>
<dbReference type="GO" id="GO:0008270">
    <property type="term" value="F:zinc ion binding"/>
    <property type="evidence" value="ECO:0007669"/>
    <property type="project" value="UniProtKB-KW"/>
</dbReference>
<dbReference type="InterPro" id="IPR013087">
    <property type="entry name" value="Znf_C2H2_type"/>
</dbReference>
<evidence type="ECO:0000256" key="3">
    <source>
        <dbReference type="ARBA" id="ARBA00022833"/>
    </source>
</evidence>
<dbReference type="PROSITE" id="PS00028">
    <property type="entry name" value="ZINC_FINGER_C2H2_1"/>
    <property type="match status" value="1"/>
</dbReference>
<evidence type="ECO:0000256" key="5">
    <source>
        <dbReference type="SAM" id="MobiDB-lite"/>
    </source>
</evidence>
<dbReference type="AlphaFoldDB" id="A0A182SPI4"/>
<evidence type="ECO:0000313" key="8">
    <source>
        <dbReference type="Proteomes" id="UP000075901"/>
    </source>
</evidence>
<reference evidence="8" key="1">
    <citation type="submission" date="2013-09" db="EMBL/GenBank/DDBJ databases">
        <title>The Genome Sequence of Anopheles maculatus species B.</title>
        <authorList>
            <consortium name="The Broad Institute Genomics Platform"/>
            <person name="Neafsey D.E."/>
            <person name="Besansky N."/>
            <person name="Howell P."/>
            <person name="Walton C."/>
            <person name="Young S.K."/>
            <person name="Zeng Q."/>
            <person name="Gargeya S."/>
            <person name="Fitzgerald M."/>
            <person name="Haas B."/>
            <person name="Abouelleil A."/>
            <person name="Allen A.W."/>
            <person name="Alvarado L."/>
            <person name="Arachchi H.M."/>
            <person name="Berlin A.M."/>
            <person name="Chapman S.B."/>
            <person name="Gainer-Dewar J."/>
            <person name="Goldberg J."/>
            <person name="Griggs A."/>
            <person name="Gujja S."/>
            <person name="Hansen M."/>
            <person name="Howarth C."/>
            <person name="Imamovic A."/>
            <person name="Ireland A."/>
            <person name="Larimer J."/>
            <person name="McCowan C."/>
            <person name="Murphy C."/>
            <person name="Pearson M."/>
            <person name="Poon T.W."/>
            <person name="Priest M."/>
            <person name="Roberts A."/>
            <person name="Saif S."/>
            <person name="Shea T."/>
            <person name="Sisk P."/>
            <person name="Sykes S."/>
            <person name="Wortman J."/>
            <person name="Nusbaum C."/>
            <person name="Birren B."/>
        </authorList>
    </citation>
    <scope>NUCLEOTIDE SEQUENCE [LARGE SCALE GENOMIC DNA]</scope>
    <source>
        <strain evidence="8">maculatus3</strain>
    </source>
</reference>
<keyword evidence="2 4" id="KW-0863">Zinc-finger</keyword>
<feature type="compositionally biased region" description="Polar residues" evidence="5">
    <location>
        <begin position="66"/>
        <end position="78"/>
    </location>
</feature>
<feature type="compositionally biased region" description="Low complexity" evidence="5">
    <location>
        <begin position="50"/>
        <end position="65"/>
    </location>
</feature>
<organism evidence="7 8">
    <name type="scientific">Anopheles maculatus</name>
    <dbReference type="NCBI Taxonomy" id="74869"/>
    <lineage>
        <taxon>Eukaryota</taxon>
        <taxon>Metazoa</taxon>
        <taxon>Ecdysozoa</taxon>
        <taxon>Arthropoda</taxon>
        <taxon>Hexapoda</taxon>
        <taxon>Insecta</taxon>
        <taxon>Pterygota</taxon>
        <taxon>Neoptera</taxon>
        <taxon>Endopterygota</taxon>
        <taxon>Diptera</taxon>
        <taxon>Nematocera</taxon>
        <taxon>Culicoidea</taxon>
        <taxon>Culicidae</taxon>
        <taxon>Anophelinae</taxon>
        <taxon>Anopheles</taxon>
        <taxon>Anopheles maculatus group</taxon>
    </lineage>
</organism>
<evidence type="ECO:0000259" key="6">
    <source>
        <dbReference type="PROSITE" id="PS50157"/>
    </source>
</evidence>
<accession>A0A182SPI4</accession>
<dbReference type="InterPro" id="IPR036236">
    <property type="entry name" value="Znf_C2H2_sf"/>
</dbReference>
<evidence type="ECO:0000256" key="1">
    <source>
        <dbReference type="ARBA" id="ARBA00022723"/>
    </source>
</evidence>
<evidence type="ECO:0000256" key="4">
    <source>
        <dbReference type="PROSITE-ProRule" id="PRU00042"/>
    </source>
</evidence>
<dbReference type="GO" id="GO:0005634">
    <property type="term" value="C:nucleus"/>
    <property type="evidence" value="ECO:0007669"/>
    <property type="project" value="UniProtKB-ARBA"/>
</dbReference>
<keyword evidence="8" id="KW-1185">Reference proteome</keyword>
<proteinExistence type="predicted"/>
<feature type="compositionally biased region" description="Low complexity" evidence="5">
    <location>
        <begin position="79"/>
        <end position="97"/>
    </location>
</feature>
<protein>
    <recommendedName>
        <fullName evidence="6">C2H2-type domain-containing protein</fullName>
    </recommendedName>
</protein>
<evidence type="ECO:0000256" key="2">
    <source>
        <dbReference type="ARBA" id="ARBA00022771"/>
    </source>
</evidence>
<dbReference type="SMART" id="SM00355">
    <property type="entry name" value="ZnF_C2H2"/>
    <property type="match status" value="1"/>
</dbReference>
<keyword evidence="1" id="KW-0479">Metal-binding</keyword>
<feature type="domain" description="C2H2-type" evidence="6">
    <location>
        <begin position="110"/>
        <end position="132"/>
    </location>
</feature>
<dbReference type="SUPFAM" id="SSF57667">
    <property type="entry name" value="beta-beta-alpha zinc fingers"/>
    <property type="match status" value="1"/>
</dbReference>
<keyword evidence="3" id="KW-0862">Zinc</keyword>
<dbReference type="Proteomes" id="UP000075901">
    <property type="component" value="Unassembled WGS sequence"/>
</dbReference>
<reference evidence="7" key="2">
    <citation type="submission" date="2020-05" db="UniProtKB">
        <authorList>
            <consortium name="EnsemblMetazoa"/>
        </authorList>
    </citation>
    <scope>IDENTIFICATION</scope>
    <source>
        <strain evidence="7">maculatus3</strain>
    </source>
</reference>